<name>A0A8S5NLP7_9CAUD</name>
<reference evidence="3" key="1">
    <citation type="journal article" date="2021" name="Proc. Natl. Acad. Sci. U.S.A.">
        <title>A Catalog of Tens of Thousands of Viruses from Human Metagenomes Reveals Hidden Associations with Chronic Diseases.</title>
        <authorList>
            <person name="Tisza M.J."/>
            <person name="Buck C.B."/>
        </authorList>
    </citation>
    <scope>NUCLEOTIDE SEQUENCE</scope>
    <source>
        <strain evidence="3">CtQU013</strain>
    </source>
</reference>
<evidence type="ECO:0000256" key="1">
    <source>
        <dbReference type="SAM" id="Coils"/>
    </source>
</evidence>
<organism evidence="3">
    <name type="scientific">Siphoviridae sp. ctQU013</name>
    <dbReference type="NCBI Taxonomy" id="2826329"/>
    <lineage>
        <taxon>Viruses</taxon>
        <taxon>Duplodnaviria</taxon>
        <taxon>Heunggongvirae</taxon>
        <taxon>Uroviricota</taxon>
        <taxon>Caudoviricetes</taxon>
    </lineage>
</organism>
<evidence type="ECO:0000256" key="2">
    <source>
        <dbReference type="SAM" id="MobiDB-lite"/>
    </source>
</evidence>
<protein>
    <submittedName>
        <fullName evidence="3">Uncharacterized protein</fullName>
    </submittedName>
</protein>
<dbReference type="EMBL" id="BK015198">
    <property type="protein sequence ID" value="DAD95654.1"/>
    <property type="molecule type" value="Genomic_DNA"/>
</dbReference>
<evidence type="ECO:0000313" key="3">
    <source>
        <dbReference type="EMBL" id="DAD95654.1"/>
    </source>
</evidence>
<keyword evidence="1" id="KW-0175">Coiled coil</keyword>
<feature type="coiled-coil region" evidence="1">
    <location>
        <begin position="8"/>
        <end position="35"/>
    </location>
</feature>
<feature type="region of interest" description="Disordered" evidence="2">
    <location>
        <begin position="46"/>
        <end position="66"/>
    </location>
</feature>
<sequence length="66" mass="7368">MISNRFIAETLSGAVEELEKERAKRHEQQKKCRERACRARAAREVAMKGKASSFSHPNLNAPGASK</sequence>
<proteinExistence type="predicted"/>
<accession>A0A8S5NLP7</accession>